<name>A0A7Y9GNT4_9MICO</name>
<dbReference type="GO" id="GO:0003700">
    <property type="term" value="F:DNA-binding transcription factor activity"/>
    <property type="evidence" value="ECO:0007669"/>
    <property type="project" value="InterPro"/>
</dbReference>
<dbReference type="GO" id="GO:0003677">
    <property type="term" value="F:DNA binding"/>
    <property type="evidence" value="ECO:0007669"/>
    <property type="project" value="UniProtKB-KW"/>
</dbReference>
<comment type="caution">
    <text evidence="2">The sequence shown here is derived from an EMBL/GenBank/DDBJ whole genome shotgun (WGS) entry which is preliminary data.</text>
</comment>
<dbReference type="InterPro" id="IPR036390">
    <property type="entry name" value="WH_DNA-bd_sf"/>
</dbReference>
<dbReference type="Proteomes" id="UP000576969">
    <property type="component" value="Unassembled WGS sequence"/>
</dbReference>
<reference evidence="2 3" key="1">
    <citation type="submission" date="2020-07" db="EMBL/GenBank/DDBJ databases">
        <title>Sequencing the genomes of 1000 actinobacteria strains.</title>
        <authorList>
            <person name="Klenk H.-P."/>
        </authorList>
    </citation>
    <scope>NUCLEOTIDE SEQUENCE [LARGE SCALE GENOMIC DNA]</scope>
    <source>
        <strain evidence="2 3">DSM 24662</strain>
    </source>
</reference>
<proteinExistence type="predicted"/>
<sequence>MPERPTTSPVLALLTIGSVWESRLSATLKDLGLTARKYGLLAHIHATPGISFSELARLSHITVQTAHTAVRALQDEGLVHDATAHAGAASDLRATPAGEAALAEAEDRLTRLDGAFVAEAPQLAAVLEVRHEEPAQASGTEHSFS</sequence>
<keyword evidence="2" id="KW-0238">DNA-binding</keyword>
<dbReference type="EMBL" id="JACCBV010000001">
    <property type="protein sequence ID" value="NYE19706.1"/>
    <property type="molecule type" value="Genomic_DNA"/>
</dbReference>
<dbReference type="InterPro" id="IPR036388">
    <property type="entry name" value="WH-like_DNA-bd_sf"/>
</dbReference>
<dbReference type="SMART" id="SM00347">
    <property type="entry name" value="HTH_MARR"/>
    <property type="match status" value="1"/>
</dbReference>
<keyword evidence="3" id="KW-1185">Reference proteome</keyword>
<dbReference type="RefSeq" id="WP_179489206.1">
    <property type="nucleotide sequence ID" value="NZ_JACCBV010000001.1"/>
</dbReference>
<gene>
    <name evidence="2" type="ORF">BJ991_001734</name>
</gene>
<accession>A0A7Y9GNT4</accession>
<protein>
    <submittedName>
        <fullName evidence="2">DNA-binding MarR family transcriptional regulator</fullName>
    </submittedName>
</protein>
<evidence type="ECO:0000259" key="1">
    <source>
        <dbReference type="SMART" id="SM00347"/>
    </source>
</evidence>
<evidence type="ECO:0000313" key="3">
    <source>
        <dbReference type="Proteomes" id="UP000576969"/>
    </source>
</evidence>
<dbReference type="AlphaFoldDB" id="A0A7Y9GNT4"/>
<feature type="domain" description="HTH marR-type" evidence="1">
    <location>
        <begin position="26"/>
        <end position="125"/>
    </location>
</feature>
<organism evidence="2 3">
    <name type="scientific">Microbacterium immunditiarum</name>
    <dbReference type="NCBI Taxonomy" id="337480"/>
    <lineage>
        <taxon>Bacteria</taxon>
        <taxon>Bacillati</taxon>
        <taxon>Actinomycetota</taxon>
        <taxon>Actinomycetes</taxon>
        <taxon>Micrococcales</taxon>
        <taxon>Microbacteriaceae</taxon>
        <taxon>Microbacterium</taxon>
    </lineage>
</organism>
<dbReference type="Pfam" id="PF12802">
    <property type="entry name" value="MarR_2"/>
    <property type="match status" value="1"/>
</dbReference>
<dbReference type="InterPro" id="IPR000835">
    <property type="entry name" value="HTH_MarR-typ"/>
</dbReference>
<evidence type="ECO:0000313" key="2">
    <source>
        <dbReference type="EMBL" id="NYE19706.1"/>
    </source>
</evidence>
<dbReference type="Gene3D" id="1.10.10.10">
    <property type="entry name" value="Winged helix-like DNA-binding domain superfamily/Winged helix DNA-binding domain"/>
    <property type="match status" value="1"/>
</dbReference>
<dbReference type="SUPFAM" id="SSF46785">
    <property type="entry name" value="Winged helix' DNA-binding domain"/>
    <property type="match status" value="1"/>
</dbReference>